<feature type="chain" id="PRO_5029637021" description="Fibrinogen C-terminal domain-containing protein" evidence="2">
    <location>
        <begin position="33"/>
        <end position="327"/>
    </location>
</feature>
<dbReference type="Proteomes" id="UP000551758">
    <property type="component" value="Unassembled WGS sequence"/>
</dbReference>
<protein>
    <recommendedName>
        <fullName evidence="3">Fibrinogen C-terminal domain-containing protein</fullName>
    </recommendedName>
</protein>
<reference evidence="4 5" key="1">
    <citation type="journal article" date="2020" name="Mol. Biol. Evol.">
        <title>Interspecific Gene Flow and the Evolution of Specialization in Black and White Rhinoceros.</title>
        <authorList>
            <person name="Moodley Y."/>
            <person name="Westbury M.V."/>
            <person name="Russo I.M."/>
            <person name="Gopalakrishnan S."/>
            <person name="Rakotoarivelo A."/>
            <person name="Olsen R.A."/>
            <person name="Prost S."/>
            <person name="Tunstall T."/>
            <person name="Ryder O.A."/>
            <person name="Dalen L."/>
            <person name="Bruford M.W."/>
        </authorList>
    </citation>
    <scope>NUCLEOTIDE SEQUENCE [LARGE SCALE GENOMIC DNA]</scope>
    <source>
        <strain evidence="4">SBR-YM</strain>
        <tissue evidence="4">Skin</tissue>
    </source>
</reference>
<organism evidence="4 5">
    <name type="scientific">Diceros bicornis minor</name>
    <name type="common">South-central black rhinoceros</name>
    <dbReference type="NCBI Taxonomy" id="77932"/>
    <lineage>
        <taxon>Eukaryota</taxon>
        <taxon>Metazoa</taxon>
        <taxon>Chordata</taxon>
        <taxon>Craniata</taxon>
        <taxon>Vertebrata</taxon>
        <taxon>Euteleostomi</taxon>
        <taxon>Mammalia</taxon>
        <taxon>Eutheria</taxon>
        <taxon>Laurasiatheria</taxon>
        <taxon>Perissodactyla</taxon>
        <taxon>Rhinocerotidae</taxon>
        <taxon>Diceros</taxon>
    </lineage>
</organism>
<dbReference type="GO" id="GO:0005102">
    <property type="term" value="F:signaling receptor binding"/>
    <property type="evidence" value="ECO:0007669"/>
    <property type="project" value="TreeGrafter"/>
</dbReference>
<dbReference type="Gene3D" id="3.90.215.10">
    <property type="entry name" value="Gamma Fibrinogen, chain A, domain 1"/>
    <property type="match status" value="2"/>
</dbReference>
<dbReference type="InterPro" id="IPR002181">
    <property type="entry name" value="Fibrinogen_a/b/g_C_dom"/>
</dbReference>
<dbReference type="SUPFAM" id="SSF56496">
    <property type="entry name" value="Fibrinogen C-terminal domain-like"/>
    <property type="match status" value="2"/>
</dbReference>
<keyword evidence="2" id="KW-0732">Signal</keyword>
<feature type="region of interest" description="Disordered" evidence="1">
    <location>
        <begin position="30"/>
        <end position="131"/>
    </location>
</feature>
<dbReference type="InterPro" id="IPR014716">
    <property type="entry name" value="Fibrinogen_a/b/g_C_1"/>
</dbReference>
<dbReference type="InterPro" id="IPR036056">
    <property type="entry name" value="Fibrinogen-like_C"/>
</dbReference>
<dbReference type="GO" id="GO:0003823">
    <property type="term" value="F:antigen binding"/>
    <property type="evidence" value="ECO:0007669"/>
    <property type="project" value="TreeGrafter"/>
</dbReference>
<evidence type="ECO:0000256" key="2">
    <source>
        <dbReference type="SAM" id="SignalP"/>
    </source>
</evidence>
<sequence>MEPGSGVHRGMGWPALWTLVPLLCLSPSQALGQEGGTCPGERGALGTPGDRGEKGSKGAAALLGQHDQVMTLERVTEPQGVARGPQRSLEQGRRSCGPRCASKVSDPSPCPPPTRPEGHPGLLLSPTQLPGGPSLPELGLHPQPLPCPAWARSCKDVLAQGGSLTGWYTIYLPNCQPLTVLCDLDVDGGGWTVTSWGTRGWLATARLQTAEWAEKRQRLQAGEPQHMWTRIHVSARERMASCPPPVTVLPHGDDGGWGVGMQDLGPCPHGPCSSRPQTLAPQVFQRRIDGSVDFFRDWESYKRGFGHLGTEFWLGNDHLHWLTAGGE</sequence>
<dbReference type="EMBL" id="JACDTQ010002033">
    <property type="protein sequence ID" value="KAF5920327.1"/>
    <property type="molecule type" value="Genomic_DNA"/>
</dbReference>
<dbReference type="PANTHER" id="PTHR19143:SF337">
    <property type="entry name" value="FICOLIN-1"/>
    <property type="match status" value="1"/>
</dbReference>
<dbReference type="PANTHER" id="PTHR19143">
    <property type="entry name" value="FIBRINOGEN/TENASCIN/ANGIOPOEITIN"/>
    <property type="match status" value="1"/>
</dbReference>
<dbReference type="Pfam" id="PF00147">
    <property type="entry name" value="Fibrinogen_C"/>
    <property type="match status" value="2"/>
</dbReference>
<keyword evidence="5" id="KW-1185">Reference proteome</keyword>
<dbReference type="GO" id="GO:0005615">
    <property type="term" value="C:extracellular space"/>
    <property type="evidence" value="ECO:0007669"/>
    <property type="project" value="TreeGrafter"/>
</dbReference>
<dbReference type="PROSITE" id="PS51406">
    <property type="entry name" value="FIBRINOGEN_C_2"/>
    <property type="match status" value="1"/>
</dbReference>
<proteinExistence type="predicted"/>
<evidence type="ECO:0000256" key="1">
    <source>
        <dbReference type="SAM" id="MobiDB-lite"/>
    </source>
</evidence>
<comment type="caution">
    <text evidence="4">The sequence shown here is derived from an EMBL/GenBank/DDBJ whole genome shotgun (WGS) entry which is preliminary data.</text>
</comment>
<feature type="signal peptide" evidence="2">
    <location>
        <begin position="1"/>
        <end position="32"/>
    </location>
</feature>
<evidence type="ECO:0000313" key="4">
    <source>
        <dbReference type="EMBL" id="KAF5920327.1"/>
    </source>
</evidence>
<dbReference type="NCBIfam" id="NF040941">
    <property type="entry name" value="GGGWT_bact"/>
    <property type="match status" value="1"/>
</dbReference>
<name>A0A7J7EXB4_DICBM</name>
<gene>
    <name evidence="4" type="ORF">HPG69_007329</name>
</gene>
<evidence type="ECO:0000259" key="3">
    <source>
        <dbReference type="PROSITE" id="PS51406"/>
    </source>
</evidence>
<dbReference type="GO" id="GO:0097367">
    <property type="term" value="F:carbohydrate derivative binding"/>
    <property type="evidence" value="ECO:0007669"/>
    <property type="project" value="TreeGrafter"/>
</dbReference>
<accession>A0A7J7EXB4</accession>
<feature type="domain" description="Fibrinogen C-terminal" evidence="3">
    <location>
        <begin position="145"/>
        <end position="327"/>
    </location>
</feature>
<dbReference type="InterPro" id="IPR050373">
    <property type="entry name" value="Fibrinogen_C-term_domain"/>
</dbReference>
<dbReference type="AlphaFoldDB" id="A0A7J7EXB4"/>
<dbReference type="GO" id="GO:0001867">
    <property type="term" value="P:complement activation, lectin pathway"/>
    <property type="evidence" value="ECO:0007669"/>
    <property type="project" value="TreeGrafter"/>
</dbReference>
<evidence type="ECO:0000313" key="5">
    <source>
        <dbReference type="Proteomes" id="UP000551758"/>
    </source>
</evidence>